<comment type="caution">
    <text evidence="3">The sequence shown here is derived from an EMBL/GenBank/DDBJ whole genome shotgun (WGS) entry which is preliminary data.</text>
</comment>
<keyword evidence="4" id="KW-1185">Reference proteome</keyword>
<evidence type="ECO:0000313" key="3">
    <source>
        <dbReference type="EMBL" id="GMN21408.1"/>
    </source>
</evidence>
<evidence type="ECO:0000313" key="4">
    <source>
        <dbReference type="Proteomes" id="UP001187192"/>
    </source>
</evidence>
<dbReference type="EMBL" id="BTGU01002738">
    <property type="protein sequence ID" value="GMN21408.1"/>
    <property type="molecule type" value="Genomic_DNA"/>
</dbReference>
<feature type="domain" description="Myb/SANT-like" evidence="2">
    <location>
        <begin position="42"/>
        <end position="103"/>
    </location>
</feature>
<dbReference type="Proteomes" id="UP001187192">
    <property type="component" value="Unassembled WGS sequence"/>
</dbReference>
<dbReference type="InterPro" id="IPR045026">
    <property type="entry name" value="LIMYB"/>
</dbReference>
<dbReference type="AlphaFoldDB" id="A0AA87YRV7"/>
<dbReference type="Pfam" id="PF12776">
    <property type="entry name" value="Myb_DNA-bind_3"/>
    <property type="match status" value="1"/>
</dbReference>
<sequence length="339" mass="38033">MPRKATGESYHWDHAKETVFLEKLDYYVTCNSSRHPPLATLDSWAKEFNSAYGGVPAYGLTLQQKKDRMKKIYRGWKALQCQTELGYDPVTDRVICSDDAWQSFIQVHKECNHLRYEGLRNKELYYNIFEKKHAAGASGYGSVSMPDDSPAPVDLDASQDNSGIGPMTGDDPTAGVGTRRCNNRRAGATAGPSRSRGSSGKRKQRDETDEITFMAMQEISIYQAVGNMNEHSSASEQEDQGVYLEDENSDDDRYAAIVVVAVTLIRRRRRRDPQPMHNSSLTGSMRVEEILNGHHGICQDLITFCRDNLPLVLYSAAGYMFAEGRIHQTARLHGCSSFD</sequence>
<organism evidence="3 4">
    <name type="scientific">Ficus carica</name>
    <name type="common">Common fig</name>
    <dbReference type="NCBI Taxonomy" id="3494"/>
    <lineage>
        <taxon>Eukaryota</taxon>
        <taxon>Viridiplantae</taxon>
        <taxon>Streptophyta</taxon>
        <taxon>Embryophyta</taxon>
        <taxon>Tracheophyta</taxon>
        <taxon>Spermatophyta</taxon>
        <taxon>Magnoliopsida</taxon>
        <taxon>eudicotyledons</taxon>
        <taxon>Gunneridae</taxon>
        <taxon>Pentapetalae</taxon>
        <taxon>rosids</taxon>
        <taxon>fabids</taxon>
        <taxon>Rosales</taxon>
        <taxon>Moraceae</taxon>
        <taxon>Ficeae</taxon>
        <taxon>Ficus</taxon>
    </lineage>
</organism>
<gene>
    <name evidence="3" type="ORF">TIFTF001_043308</name>
</gene>
<accession>A0AA87YRV7</accession>
<feature type="region of interest" description="Disordered" evidence="1">
    <location>
        <begin position="140"/>
        <end position="208"/>
    </location>
</feature>
<name>A0AA87YRV7_FICCA</name>
<reference evidence="3" key="1">
    <citation type="submission" date="2023-07" db="EMBL/GenBank/DDBJ databases">
        <title>draft genome sequence of fig (Ficus carica).</title>
        <authorList>
            <person name="Takahashi T."/>
            <person name="Nishimura K."/>
        </authorList>
    </citation>
    <scope>NUCLEOTIDE SEQUENCE</scope>
</reference>
<evidence type="ECO:0000256" key="1">
    <source>
        <dbReference type="SAM" id="MobiDB-lite"/>
    </source>
</evidence>
<protein>
    <recommendedName>
        <fullName evidence="2">Myb/SANT-like domain-containing protein</fullName>
    </recommendedName>
</protein>
<dbReference type="PANTHER" id="PTHR47584:SF19">
    <property type="entry name" value="L10-INTERACTING MYB DOMAIN-CONTAINING PROTEIN-LIKE"/>
    <property type="match status" value="1"/>
</dbReference>
<dbReference type="InterPro" id="IPR024752">
    <property type="entry name" value="Myb/SANT-like_dom"/>
</dbReference>
<evidence type="ECO:0000259" key="2">
    <source>
        <dbReference type="Pfam" id="PF12776"/>
    </source>
</evidence>
<feature type="compositionally biased region" description="Low complexity" evidence="1">
    <location>
        <begin position="184"/>
        <end position="198"/>
    </location>
</feature>
<dbReference type="PANTHER" id="PTHR47584">
    <property type="match status" value="1"/>
</dbReference>
<proteinExistence type="predicted"/>